<dbReference type="Gene3D" id="1.10.10.10">
    <property type="entry name" value="Winged helix-like DNA-binding domain superfamily/Winged helix DNA-binding domain"/>
    <property type="match status" value="1"/>
</dbReference>
<keyword evidence="1 7" id="KW-0489">Methyltransferase</keyword>
<dbReference type="Pfam" id="PF00891">
    <property type="entry name" value="Methyltransf_2"/>
    <property type="match status" value="1"/>
</dbReference>
<evidence type="ECO:0000259" key="6">
    <source>
        <dbReference type="Pfam" id="PF08100"/>
    </source>
</evidence>
<keyword evidence="2 7" id="KW-0808">Transferase</keyword>
<dbReference type="PANTHER" id="PTHR43712">
    <property type="entry name" value="PUTATIVE (AFU_ORTHOLOGUE AFUA_4G14580)-RELATED"/>
    <property type="match status" value="1"/>
</dbReference>
<dbReference type="PANTHER" id="PTHR43712:SF2">
    <property type="entry name" value="O-METHYLTRANSFERASE CICE"/>
    <property type="match status" value="1"/>
</dbReference>
<dbReference type="SUPFAM" id="SSF53335">
    <property type="entry name" value="S-adenosyl-L-methionine-dependent methyltransferases"/>
    <property type="match status" value="1"/>
</dbReference>
<reference evidence="7" key="2">
    <citation type="journal article" date="2010" name="Appl. Environ. Microbiol.">
        <title>Comparative analysis of acidobacterial genomic fragments from terrestrial and aquatic metagenomic libraries, with emphasis on acidobacteria subdivision 6.</title>
        <authorList>
            <person name="Kielak A.M."/>
            <person name="van Veen J.A."/>
            <person name="Kowalchuk G.A."/>
        </authorList>
    </citation>
    <scope>NUCLEOTIDE SEQUENCE</scope>
</reference>
<dbReference type="InterPro" id="IPR012967">
    <property type="entry name" value="COMT_dimerisation"/>
</dbReference>
<keyword evidence="3" id="KW-0949">S-adenosyl-L-methionine</keyword>
<dbReference type="GO" id="GO:0008171">
    <property type="term" value="F:O-methyltransferase activity"/>
    <property type="evidence" value="ECO:0007669"/>
    <property type="project" value="InterPro"/>
</dbReference>
<evidence type="ECO:0000256" key="1">
    <source>
        <dbReference type="ARBA" id="ARBA00022603"/>
    </source>
</evidence>
<dbReference type="AlphaFoldDB" id="E3T6I1"/>
<dbReference type="Gene3D" id="3.40.50.150">
    <property type="entry name" value="Vaccinia Virus protein VP39"/>
    <property type="match status" value="1"/>
</dbReference>
<dbReference type="EMBL" id="GU260705">
    <property type="protein sequence ID" value="ADC35925.1"/>
    <property type="molecule type" value="Genomic_DNA"/>
</dbReference>
<dbReference type="PROSITE" id="PS51683">
    <property type="entry name" value="SAM_OMT_II"/>
    <property type="match status" value="1"/>
</dbReference>
<organism evidence="7">
    <name type="scientific">uncultured bacterium 70</name>
    <dbReference type="NCBI Taxonomy" id="698392"/>
    <lineage>
        <taxon>Bacteria</taxon>
        <taxon>environmental samples</taxon>
    </lineage>
</organism>
<feature type="domain" description="O-methyltransferase C-terminal" evidence="5">
    <location>
        <begin position="98"/>
        <end position="303"/>
    </location>
</feature>
<dbReference type="InterPro" id="IPR016461">
    <property type="entry name" value="COMT-like"/>
</dbReference>
<evidence type="ECO:0000256" key="4">
    <source>
        <dbReference type="PIRSR" id="PIRSR005739-1"/>
    </source>
</evidence>
<dbReference type="CDD" id="cd02440">
    <property type="entry name" value="AdoMet_MTases"/>
    <property type="match status" value="1"/>
</dbReference>
<dbReference type="SUPFAM" id="SSF46785">
    <property type="entry name" value="Winged helix' DNA-binding domain"/>
    <property type="match status" value="1"/>
</dbReference>
<feature type="active site" description="Proton acceptor" evidence="4">
    <location>
        <position position="229"/>
    </location>
</feature>
<dbReference type="GO" id="GO:0032259">
    <property type="term" value="P:methylation"/>
    <property type="evidence" value="ECO:0007669"/>
    <property type="project" value="UniProtKB-KW"/>
</dbReference>
<protein>
    <submittedName>
        <fullName evidence="7">O-methyltransferase family 2</fullName>
    </submittedName>
</protein>
<evidence type="ECO:0000313" key="7">
    <source>
        <dbReference type="EMBL" id="ADC35925.1"/>
    </source>
</evidence>
<reference evidence="7" key="1">
    <citation type="submission" date="2009-12" db="EMBL/GenBank/DDBJ databases">
        <authorList>
            <person name="Kielak A."/>
            <person name="van Veen J.A."/>
            <person name="Kowalchuk G.A."/>
        </authorList>
    </citation>
    <scope>NUCLEOTIDE SEQUENCE</scope>
</reference>
<dbReference type="InterPro" id="IPR036390">
    <property type="entry name" value="WH_DNA-bd_sf"/>
</dbReference>
<accession>E3T6I1</accession>
<dbReference type="InterPro" id="IPR029063">
    <property type="entry name" value="SAM-dependent_MTases_sf"/>
</dbReference>
<evidence type="ECO:0000256" key="2">
    <source>
        <dbReference type="ARBA" id="ARBA00022679"/>
    </source>
</evidence>
<name>E3T6I1_9BACT</name>
<dbReference type="InterPro" id="IPR001077">
    <property type="entry name" value="COMT_C"/>
</dbReference>
<proteinExistence type="predicted"/>
<feature type="domain" description="O-methyltransferase dimerisation" evidence="6">
    <location>
        <begin position="1"/>
        <end position="77"/>
    </location>
</feature>
<evidence type="ECO:0000259" key="5">
    <source>
        <dbReference type="Pfam" id="PF00891"/>
    </source>
</evidence>
<dbReference type="PIRSF" id="PIRSF005739">
    <property type="entry name" value="O-mtase"/>
    <property type="match status" value="1"/>
</dbReference>
<evidence type="ECO:0000256" key="3">
    <source>
        <dbReference type="ARBA" id="ARBA00022691"/>
    </source>
</evidence>
<dbReference type="GO" id="GO:0046983">
    <property type="term" value="F:protein dimerization activity"/>
    <property type="evidence" value="ECO:0007669"/>
    <property type="project" value="InterPro"/>
</dbReference>
<sequence>MQLALAYRSSAVLFAAVELGVFTAVADKPLDAADIARACGADRERLHYLLEACVAEGLLSRDGDAYANTSVTDAFLVKGRPAYSANGFKYAQDLYPAWNHLADLMRSGRPPMPPETILGDDKAKTRAFVYAMHERARGIGSVLPHLVDLKGRKKLLDVGGGPGTYSVALIQQTPGLTSTVLDVPGVLEVARELVEASGYGSRVTLMPGDYLKSSFGHGYDVALLSGMMHRETPDTCRMLLKKAFDALEPGGLVIVSDVFFDDDAKTTPPFALYFALNMMLTSDEGAAHAVTEMARWTADAGFREVNVRELPKPNPHSLVLGTKP</sequence>
<dbReference type="Pfam" id="PF08100">
    <property type="entry name" value="Dimerisation"/>
    <property type="match status" value="1"/>
</dbReference>
<dbReference type="InterPro" id="IPR036388">
    <property type="entry name" value="WH-like_DNA-bd_sf"/>
</dbReference>